<protein>
    <submittedName>
        <fullName evidence="2">Uncharacterized protein</fullName>
    </submittedName>
</protein>
<feature type="compositionally biased region" description="Low complexity" evidence="1">
    <location>
        <begin position="429"/>
        <end position="441"/>
    </location>
</feature>
<evidence type="ECO:0000313" key="2">
    <source>
        <dbReference type="EMBL" id="VDI78907.1"/>
    </source>
</evidence>
<name>A0A8B6HGM4_MYTGA</name>
<dbReference type="OrthoDB" id="6153409at2759"/>
<dbReference type="AlphaFoldDB" id="A0A8B6HGM4"/>
<dbReference type="EMBL" id="UYJE01010014">
    <property type="protein sequence ID" value="VDI78907.1"/>
    <property type="molecule type" value="Genomic_DNA"/>
</dbReference>
<keyword evidence="3" id="KW-1185">Reference proteome</keyword>
<feature type="region of interest" description="Disordered" evidence="1">
    <location>
        <begin position="427"/>
        <end position="446"/>
    </location>
</feature>
<evidence type="ECO:0000256" key="1">
    <source>
        <dbReference type="SAM" id="MobiDB-lite"/>
    </source>
</evidence>
<organism evidence="2 3">
    <name type="scientific">Mytilus galloprovincialis</name>
    <name type="common">Mediterranean mussel</name>
    <dbReference type="NCBI Taxonomy" id="29158"/>
    <lineage>
        <taxon>Eukaryota</taxon>
        <taxon>Metazoa</taxon>
        <taxon>Spiralia</taxon>
        <taxon>Lophotrochozoa</taxon>
        <taxon>Mollusca</taxon>
        <taxon>Bivalvia</taxon>
        <taxon>Autobranchia</taxon>
        <taxon>Pteriomorphia</taxon>
        <taxon>Mytilida</taxon>
        <taxon>Mytiloidea</taxon>
        <taxon>Mytilidae</taxon>
        <taxon>Mytilinae</taxon>
        <taxon>Mytilus</taxon>
    </lineage>
</organism>
<evidence type="ECO:0000313" key="3">
    <source>
        <dbReference type="Proteomes" id="UP000596742"/>
    </source>
</evidence>
<accession>A0A8B6HGM4</accession>
<dbReference type="Proteomes" id="UP000596742">
    <property type="component" value="Unassembled WGS sequence"/>
</dbReference>
<reference evidence="2" key="1">
    <citation type="submission" date="2018-11" db="EMBL/GenBank/DDBJ databases">
        <authorList>
            <person name="Alioto T."/>
            <person name="Alioto T."/>
        </authorList>
    </citation>
    <scope>NUCLEOTIDE SEQUENCE</scope>
</reference>
<sequence length="483" mass="54391">MISTISEGMLNELTPPPELKSLDDFSLSISVAGGTTLPYLGYIEASIKVDFVEQDFMIPLLVVSLTDYNKNVPVIIGTNVIRLLDSCSMVGRQQTNIDKIPREWDIAFNSIKDEAIGQVYSTNKNPIKIKPLSVLNVSGLARSKTPEACTVVTESLSDDLSDVSFIDSDSEILADTSKFADIDWTYEQRQDSCLSRVIDLVTTGHRLTKRQMSHETDLVRRLLREWDKLCLKDKFAYRTAEKSAERTGRRHKTRYDLKVRQSVLEPGDRVLLKNVAFRGKHKLENKWGKQPYVIVSKPDSDIPVYIIRQEHGRGRKTVHRNMLLPITSIPILNPQCSENSQDKRNVVSKKKDCPSVLVDKVLDSDKTVDEITTDDQVVSNTSSDISESDSEEEFLVHDCPRRRVDIVLPLNPLADEFHPGILNLDEVSQRSSSPDSSIEQSDGQRSSILDVSEFSNQVPSVVNQKPVSDNQRQAPLIVMRRAL</sequence>
<gene>
    <name evidence="2" type="ORF">MGAL_10B009033</name>
</gene>
<comment type="caution">
    <text evidence="2">The sequence shown here is derived from an EMBL/GenBank/DDBJ whole genome shotgun (WGS) entry which is preliminary data.</text>
</comment>
<proteinExistence type="predicted"/>